<organism evidence="1">
    <name type="scientific">Amblyomma sculptum</name>
    <name type="common">Tick</name>
    <dbReference type="NCBI Taxonomy" id="1581419"/>
    <lineage>
        <taxon>Eukaryota</taxon>
        <taxon>Metazoa</taxon>
        <taxon>Ecdysozoa</taxon>
        <taxon>Arthropoda</taxon>
        <taxon>Chelicerata</taxon>
        <taxon>Arachnida</taxon>
        <taxon>Acari</taxon>
        <taxon>Parasitiformes</taxon>
        <taxon>Ixodida</taxon>
        <taxon>Ixodoidea</taxon>
        <taxon>Ixodidae</taxon>
        <taxon>Amblyomminae</taxon>
        <taxon>Amblyomma</taxon>
    </lineage>
</organism>
<sequence>IENWCSLWMMELNIRKCSFMQISRKRSNLTYPYSLFSEDLLQVESYRYLGITINSKLTWVDHITKITADASRTLGLIRRSLPSSPANIRKLAYETFVRSRLEYASAIWSPHQFYLINMLEAVQNRAARFISSTYDFHSSVSSIKSSLDLTSLALRRKVARLCLFHKLFFNFPYLRGSLISPPFRTSRRLFNSNSVQRLHGSTNAFNKSFFPTAIEEWNLLPDSLTNVHDATRFKAMLLDHL</sequence>
<protein>
    <submittedName>
        <fullName evidence="1">Putative endonuclease/reverse transcript</fullName>
    </submittedName>
</protein>
<dbReference type="GO" id="GO:0004519">
    <property type="term" value="F:endonuclease activity"/>
    <property type="evidence" value="ECO:0007669"/>
    <property type="project" value="UniProtKB-KW"/>
</dbReference>
<proteinExistence type="evidence at transcript level"/>
<reference evidence="1" key="1">
    <citation type="submission" date="2016-09" db="EMBL/GenBank/DDBJ databases">
        <authorList>
            <person name="Capua I."/>
            <person name="De Benedictis P."/>
            <person name="Joannis T."/>
            <person name="Lombin L.H."/>
            <person name="Cattoli G."/>
        </authorList>
    </citation>
    <scope>NUCLEOTIDE SEQUENCE</scope>
</reference>
<keyword evidence="1" id="KW-0255">Endonuclease</keyword>
<name>A0A1E1XLI4_AMBSC</name>
<dbReference type="EMBL" id="GFAA01003351">
    <property type="protein sequence ID" value="JAU00084.1"/>
    <property type="molecule type" value="mRNA"/>
</dbReference>
<reference evidence="1" key="2">
    <citation type="journal article" date="2017" name="Front. Cell. Infect. Microbiol.">
        <title>Analysis of the Salivary Gland Transcriptome of Unfed and Partially Fed Amblyomma sculptum Ticks and Descriptive Proteome of the Saliva.</title>
        <authorList>
            <person name="Esteves E."/>
            <person name="Maruyama S.R."/>
            <person name="Kawahara R."/>
            <person name="Fujita A."/>
            <person name="Martins L.A."/>
            <person name="Righi A.A."/>
            <person name="Costa F.B."/>
            <person name="Palmisano G."/>
            <person name="Labruna M.B."/>
            <person name="Sa-Nunes A."/>
            <person name="Ribeiro J.M.C."/>
            <person name="Fogaca A.C."/>
        </authorList>
    </citation>
    <scope>NUCLEOTIDE SEQUENCE</scope>
</reference>
<keyword evidence="1" id="KW-0378">Hydrolase</keyword>
<feature type="non-terminal residue" evidence="1">
    <location>
        <position position="1"/>
    </location>
</feature>
<feature type="non-terminal residue" evidence="1">
    <location>
        <position position="241"/>
    </location>
</feature>
<keyword evidence="1" id="KW-0540">Nuclease</keyword>
<dbReference type="AlphaFoldDB" id="A0A1E1XLI4"/>
<accession>A0A1E1XLI4</accession>
<evidence type="ECO:0000313" key="1">
    <source>
        <dbReference type="EMBL" id="JAU00084.1"/>
    </source>
</evidence>
<dbReference type="PANTHER" id="PTHR33332">
    <property type="entry name" value="REVERSE TRANSCRIPTASE DOMAIN-CONTAINING PROTEIN"/>
    <property type="match status" value="1"/>
</dbReference>